<dbReference type="AlphaFoldDB" id="A0A842HXX7"/>
<dbReference type="InterPro" id="IPR050268">
    <property type="entry name" value="NADH-dep_flavin_reductase"/>
</dbReference>
<evidence type="ECO:0000259" key="2">
    <source>
        <dbReference type="SMART" id="SM00903"/>
    </source>
</evidence>
<dbReference type="GO" id="GO:0042602">
    <property type="term" value="F:riboflavin reductase (NADPH) activity"/>
    <property type="evidence" value="ECO:0007669"/>
    <property type="project" value="TreeGrafter"/>
</dbReference>
<gene>
    <name evidence="3" type="ORF">H6P80_06045</name>
</gene>
<dbReference type="SUPFAM" id="SSF50475">
    <property type="entry name" value="FMN-binding split barrel"/>
    <property type="match status" value="1"/>
</dbReference>
<accession>A0A842HXX7</accession>
<dbReference type="SMART" id="SM00903">
    <property type="entry name" value="Flavin_Reduct"/>
    <property type="match status" value="1"/>
</dbReference>
<evidence type="ECO:0000313" key="3">
    <source>
        <dbReference type="EMBL" id="MBC2777179.1"/>
    </source>
</evidence>
<keyword evidence="1" id="KW-0560">Oxidoreductase</keyword>
<keyword evidence="4" id="KW-1185">Reference proteome</keyword>
<dbReference type="PANTHER" id="PTHR30466">
    <property type="entry name" value="FLAVIN REDUCTASE"/>
    <property type="match status" value="1"/>
</dbReference>
<dbReference type="InterPro" id="IPR002563">
    <property type="entry name" value="Flavin_Rdtase-like_dom"/>
</dbReference>
<dbReference type="Pfam" id="PF01613">
    <property type="entry name" value="Flavin_Reduct"/>
    <property type="match status" value="1"/>
</dbReference>
<reference evidence="3 4" key="1">
    <citation type="submission" date="2020-08" db="EMBL/GenBank/DDBJ databases">
        <title>Draft genome sequence of Parasphingopyxis sp. GrpM-11.</title>
        <authorList>
            <person name="Oh J."/>
            <person name="Roh D.-H."/>
        </authorList>
    </citation>
    <scope>NUCLEOTIDE SEQUENCE [LARGE SCALE GENOMIC DNA]</scope>
    <source>
        <strain evidence="3 4">GrpM-11</strain>
    </source>
</reference>
<dbReference type="RefSeq" id="WP_185800404.1">
    <property type="nucleotide sequence ID" value="NZ_JACJVJ010000001.1"/>
</dbReference>
<sequence>MSKDLETDSRALRDALGCFGTGVTVVTTLDAQGDPVGLTANSFTSVSLDPELLLVCLSRASRSTPHFLEADSFAVNVLHVGQKDIAQRFATREGDRFENTACESWSTGVPILTDSLANFECRKYAEHDGGDHIILVGHVLGVRYEAEYDPLLYFRGGYRELHLY</sequence>
<dbReference type="PANTHER" id="PTHR30466:SF1">
    <property type="entry name" value="FMN REDUCTASE (NADH) RUTF"/>
    <property type="match status" value="1"/>
</dbReference>
<proteinExistence type="predicted"/>
<organism evidence="3 4">
    <name type="scientific">Parasphingopyxis marina</name>
    <dbReference type="NCBI Taxonomy" id="2761622"/>
    <lineage>
        <taxon>Bacteria</taxon>
        <taxon>Pseudomonadati</taxon>
        <taxon>Pseudomonadota</taxon>
        <taxon>Alphaproteobacteria</taxon>
        <taxon>Sphingomonadales</taxon>
        <taxon>Sphingomonadaceae</taxon>
        <taxon>Parasphingopyxis</taxon>
    </lineage>
</organism>
<comment type="caution">
    <text evidence="3">The sequence shown here is derived from an EMBL/GenBank/DDBJ whole genome shotgun (WGS) entry which is preliminary data.</text>
</comment>
<name>A0A842HXX7_9SPHN</name>
<dbReference type="InterPro" id="IPR012349">
    <property type="entry name" value="Split_barrel_FMN-bd"/>
</dbReference>
<evidence type="ECO:0000313" key="4">
    <source>
        <dbReference type="Proteomes" id="UP000564378"/>
    </source>
</evidence>
<feature type="domain" description="Flavin reductase like" evidence="2">
    <location>
        <begin position="16"/>
        <end position="160"/>
    </location>
</feature>
<protein>
    <submittedName>
        <fullName evidence="3">Flavin reductase family protein</fullName>
    </submittedName>
</protein>
<dbReference type="Proteomes" id="UP000564378">
    <property type="component" value="Unassembled WGS sequence"/>
</dbReference>
<dbReference type="EMBL" id="JACJVJ010000001">
    <property type="protein sequence ID" value="MBC2777179.1"/>
    <property type="molecule type" value="Genomic_DNA"/>
</dbReference>
<evidence type="ECO:0000256" key="1">
    <source>
        <dbReference type="ARBA" id="ARBA00023002"/>
    </source>
</evidence>
<dbReference type="GO" id="GO:0010181">
    <property type="term" value="F:FMN binding"/>
    <property type="evidence" value="ECO:0007669"/>
    <property type="project" value="InterPro"/>
</dbReference>
<dbReference type="Gene3D" id="2.30.110.10">
    <property type="entry name" value="Electron Transport, Fmn-binding Protein, Chain A"/>
    <property type="match status" value="1"/>
</dbReference>